<evidence type="ECO:0000313" key="2">
    <source>
        <dbReference type="Proteomes" id="UP000317839"/>
    </source>
</evidence>
<dbReference type="AlphaFoldDB" id="A0A545T579"/>
<evidence type="ECO:0000313" key="1">
    <source>
        <dbReference type="EMBL" id="TQV72363.1"/>
    </source>
</evidence>
<dbReference type="PANTHER" id="PTHR11102:SF160">
    <property type="entry name" value="ERAD-ASSOCIATED E3 UBIQUITIN-PROTEIN LIGASE COMPONENT HRD3"/>
    <property type="match status" value="1"/>
</dbReference>
<gene>
    <name evidence="1" type="ORF">FLL45_19305</name>
</gene>
<keyword evidence="2" id="KW-1185">Reference proteome</keyword>
<comment type="caution">
    <text evidence="1">The sequence shown here is derived from an EMBL/GenBank/DDBJ whole genome shotgun (WGS) entry which is preliminary data.</text>
</comment>
<dbReference type="Gene3D" id="1.25.40.10">
    <property type="entry name" value="Tetratricopeptide repeat domain"/>
    <property type="match status" value="1"/>
</dbReference>
<dbReference type="InterPro" id="IPR006597">
    <property type="entry name" value="Sel1-like"/>
</dbReference>
<dbReference type="Pfam" id="PF08238">
    <property type="entry name" value="Sel1"/>
    <property type="match status" value="2"/>
</dbReference>
<proteinExistence type="predicted"/>
<accession>A0A545T579</accession>
<dbReference type="InterPro" id="IPR050767">
    <property type="entry name" value="Sel1_AlgK"/>
</dbReference>
<dbReference type="InterPro" id="IPR011990">
    <property type="entry name" value="TPR-like_helical_dom_sf"/>
</dbReference>
<sequence>MSHSKKLTLSCMKRKNQVVIKSNNTYSFFRKTNFLRPLFTLNRLILRITQVRFLLFSIDLFCGEWFMKKIMMVALIFSVAFIGRLCAFESTNSRQATLSELCGKKSCGSVFKKLRKYAGNGSPHAQSVLAMMYLGGIGTDQNVEAGYKFMRKSAKNGLAFAQYHLAVMYREGVVIKKDEEEGLKWLKKAAKSGYQQAINMLNNDGKTIDNRDPKAFTGEYMVVTTDTPTLTDFLEYLRALGFGKDGQTGSRIKGQGCANSAFSCLTWNVSTSSGRKNFDNMLIRLNAWTTALEMQARNRG</sequence>
<dbReference type="PANTHER" id="PTHR11102">
    <property type="entry name" value="SEL-1-LIKE PROTEIN"/>
    <property type="match status" value="1"/>
</dbReference>
<protein>
    <submittedName>
        <fullName evidence="1">Sel1 repeat family protein</fullName>
    </submittedName>
</protein>
<dbReference type="SMART" id="SM00671">
    <property type="entry name" value="SEL1"/>
    <property type="match status" value="2"/>
</dbReference>
<reference evidence="1 2" key="1">
    <citation type="submission" date="2019-06" db="EMBL/GenBank/DDBJ databases">
        <title>Draft genome of Aliikangiella marina GYP-15.</title>
        <authorList>
            <person name="Wang G."/>
        </authorList>
    </citation>
    <scope>NUCLEOTIDE SEQUENCE [LARGE SCALE GENOMIC DNA]</scope>
    <source>
        <strain evidence="1 2">GYP-15</strain>
    </source>
</reference>
<dbReference type="EMBL" id="VIKR01000005">
    <property type="protein sequence ID" value="TQV72363.1"/>
    <property type="molecule type" value="Genomic_DNA"/>
</dbReference>
<dbReference type="Proteomes" id="UP000317839">
    <property type="component" value="Unassembled WGS sequence"/>
</dbReference>
<dbReference type="OrthoDB" id="6120455at2"/>
<name>A0A545T579_9GAMM</name>
<dbReference type="SUPFAM" id="SSF81901">
    <property type="entry name" value="HCP-like"/>
    <property type="match status" value="1"/>
</dbReference>
<organism evidence="1 2">
    <name type="scientific">Aliikangiella marina</name>
    <dbReference type="NCBI Taxonomy" id="1712262"/>
    <lineage>
        <taxon>Bacteria</taxon>
        <taxon>Pseudomonadati</taxon>
        <taxon>Pseudomonadota</taxon>
        <taxon>Gammaproteobacteria</taxon>
        <taxon>Oceanospirillales</taxon>
        <taxon>Pleioneaceae</taxon>
        <taxon>Aliikangiella</taxon>
    </lineage>
</organism>